<organism evidence="8 9">
    <name type="scientific">Saccharata proteae CBS 121410</name>
    <dbReference type="NCBI Taxonomy" id="1314787"/>
    <lineage>
        <taxon>Eukaryota</taxon>
        <taxon>Fungi</taxon>
        <taxon>Dikarya</taxon>
        <taxon>Ascomycota</taxon>
        <taxon>Pezizomycotina</taxon>
        <taxon>Dothideomycetes</taxon>
        <taxon>Dothideomycetes incertae sedis</taxon>
        <taxon>Botryosphaeriales</taxon>
        <taxon>Saccharataceae</taxon>
        <taxon>Saccharata</taxon>
    </lineage>
</organism>
<dbReference type="Gene3D" id="2.130.10.10">
    <property type="entry name" value="YVTN repeat-like/Quinoprotein amine dehydrogenase"/>
    <property type="match status" value="1"/>
</dbReference>
<dbReference type="SMART" id="SM00320">
    <property type="entry name" value="WD40"/>
    <property type="match status" value="3"/>
</dbReference>
<dbReference type="PROSITE" id="PS00678">
    <property type="entry name" value="WD_REPEATS_1"/>
    <property type="match status" value="1"/>
</dbReference>
<dbReference type="InterPro" id="IPR019775">
    <property type="entry name" value="WD40_repeat_CS"/>
</dbReference>
<evidence type="ECO:0000256" key="7">
    <source>
        <dbReference type="SAM" id="MobiDB-lite"/>
    </source>
</evidence>
<dbReference type="PANTHER" id="PTHR10253">
    <property type="entry name" value="POLYCOMB PROTEIN"/>
    <property type="match status" value="1"/>
</dbReference>
<dbReference type="Pfam" id="PF00400">
    <property type="entry name" value="WD40"/>
    <property type="match status" value="2"/>
</dbReference>
<dbReference type="AlphaFoldDB" id="A0A9P4I4J1"/>
<protein>
    <submittedName>
        <fullName evidence="8">WD40 repeat-like protein</fullName>
    </submittedName>
</protein>
<evidence type="ECO:0000256" key="5">
    <source>
        <dbReference type="ARBA" id="ARBA00023163"/>
    </source>
</evidence>
<evidence type="ECO:0000256" key="2">
    <source>
        <dbReference type="ARBA" id="ARBA00022574"/>
    </source>
</evidence>
<dbReference type="PROSITE" id="PS50294">
    <property type="entry name" value="WD_REPEATS_REGION"/>
    <property type="match status" value="2"/>
</dbReference>
<dbReference type="EMBL" id="ML978711">
    <property type="protein sequence ID" value="KAF2091681.1"/>
    <property type="molecule type" value="Genomic_DNA"/>
</dbReference>
<feature type="repeat" description="WD" evidence="6">
    <location>
        <begin position="94"/>
        <end position="129"/>
    </location>
</feature>
<evidence type="ECO:0000256" key="6">
    <source>
        <dbReference type="PROSITE-ProRule" id="PRU00221"/>
    </source>
</evidence>
<dbReference type="InterPro" id="IPR036322">
    <property type="entry name" value="WD40_repeat_dom_sf"/>
</dbReference>
<keyword evidence="2 6" id="KW-0853">WD repeat</keyword>
<keyword evidence="9" id="KW-1185">Reference proteome</keyword>
<dbReference type="OrthoDB" id="7318948at2759"/>
<comment type="similarity">
    <text evidence="1">Belongs to the WD repeat ESC family.</text>
</comment>
<accession>A0A9P4I4J1</accession>
<dbReference type="InterPro" id="IPR051243">
    <property type="entry name" value="PcG_WD-repeat"/>
</dbReference>
<feature type="compositionally biased region" description="Polar residues" evidence="7">
    <location>
        <begin position="256"/>
        <end position="265"/>
    </location>
</feature>
<dbReference type="InterPro" id="IPR001680">
    <property type="entry name" value="WD40_rpt"/>
</dbReference>
<dbReference type="SUPFAM" id="SSF50978">
    <property type="entry name" value="WD40 repeat-like"/>
    <property type="match status" value="1"/>
</dbReference>
<evidence type="ECO:0000313" key="9">
    <source>
        <dbReference type="Proteomes" id="UP000799776"/>
    </source>
</evidence>
<dbReference type="InterPro" id="IPR015943">
    <property type="entry name" value="WD40/YVTN_repeat-like_dom_sf"/>
</dbReference>
<reference evidence="8" key="1">
    <citation type="journal article" date="2020" name="Stud. Mycol.">
        <title>101 Dothideomycetes genomes: a test case for predicting lifestyles and emergence of pathogens.</title>
        <authorList>
            <person name="Haridas S."/>
            <person name="Albert R."/>
            <person name="Binder M."/>
            <person name="Bloem J."/>
            <person name="Labutti K."/>
            <person name="Salamov A."/>
            <person name="Andreopoulos B."/>
            <person name="Baker S."/>
            <person name="Barry K."/>
            <person name="Bills G."/>
            <person name="Bluhm B."/>
            <person name="Cannon C."/>
            <person name="Castanera R."/>
            <person name="Culley D."/>
            <person name="Daum C."/>
            <person name="Ezra D."/>
            <person name="Gonzalez J."/>
            <person name="Henrissat B."/>
            <person name="Kuo A."/>
            <person name="Liang C."/>
            <person name="Lipzen A."/>
            <person name="Lutzoni F."/>
            <person name="Magnuson J."/>
            <person name="Mondo S."/>
            <person name="Nolan M."/>
            <person name="Ohm R."/>
            <person name="Pangilinan J."/>
            <person name="Park H.-J."/>
            <person name="Ramirez L."/>
            <person name="Alfaro M."/>
            <person name="Sun H."/>
            <person name="Tritt A."/>
            <person name="Yoshinaga Y."/>
            <person name="Zwiers L.-H."/>
            <person name="Turgeon B."/>
            <person name="Goodwin S."/>
            <person name="Spatafora J."/>
            <person name="Crous P."/>
            <person name="Grigoriev I."/>
        </authorList>
    </citation>
    <scope>NUCLEOTIDE SEQUENCE</scope>
    <source>
        <strain evidence="8">CBS 121410</strain>
    </source>
</reference>
<feature type="region of interest" description="Disordered" evidence="7">
    <location>
        <begin position="243"/>
        <end position="265"/>
    </location>
</feature>
<evidence type="ECO:0000313" key="8">
    <source>
        <dbReference type="EMBL" id="KAF2091681.1"/>
    </source>
</evidence>
<sequence>MCDVQFYPYTPPGEDPVFAVTGGRNTLVCRPVLKQDRAVEILQDNRDDEKDTLLNSLCWSQDINTGDPLICVASDCPPNITVLNVRTGKLARVLTGHGKAVNDIKISPSSPTILASASKDHTVRVWNLEPEYQKQACSVIFAGHRGHEQSVMSIAFHQSGRYLVSGAQDTAVKLWVIPELPTSRTGTDNVMQIQQPHFSTTELHCEHVDCVKFYGDLVLSKASGEGRIVLWKIDGFNSANDPPSLDAVGTTPAGRGTSNPKHGTTESAFGTRFQILMQFDCPDTTLSRMRFDLFHMPQKRPILAVGDEQGKLLWWDLQRFEEMGFSAASADAGNGGSGEGEDSTFDLKSRGPFARIPAHEITAVMEIVETSDGLDKPDRLKVAKGNHGPKAKWSKMATAPNSFVVRGIAWSTGGEWAVAVGDGGMVCLFRRWD</sequence>
<evidence type="ECO:0000256" key="1">
    <source>
        <dbReference type="ARBA" id="ARBA00008075"/>
    </source>
</evidence>
<evidence type="ECO:0000256" key="4">
    <source>
        <dbReference type="ARBA" id="ARBA00023015"/>
    </source>
</evidence>
<keyword evidence="4" id="KW-0805">Transcription regulation</keyword>
<proteinExistence type="inferred from homology"/>
<comment type="caution">
    <text evidence="8">The sequence shown here is derived from an EMBL/GenBank/DDBJ whole genome shotgun (WGS) entry which is preliminary data.</text>
</comment>
<dbReference type="PROSITE" id="PS50082">
    <property type="entry name" value="WD_REPEATS_2"/>
    <property type="match status" value="2"/>
</dbReference>
<feature type="repeat" description="WD" evidence="6">
    <location>
        <begin position="144"/>
        <end position="175"/>
    </location>
</feature>
<gene>
    <name evidence="8" type="ORF">K490DRAFT_31512</name>
</gene>
<keyword evidence="3" id="KW-0677">Repeat</keyword>
<evidence type="ECO:0000256" key="3">
    <source>
        <dbReference type="ARBA" id="ARBA00022737"/>
    </source>
</evidence>
<keyword evidence="5" id="KW-0804">Transcription</keyword>
<name>A0A9P4I4J1_9PEZI</name>
<dbReference type="Proteomes" id="UP000799776">
    <property type="component" value="Unassembled WGS sequence"/>
</dbReference>